<proteinExistence type="predicted"/>
<evidence type="ECO:0000313" key="2">
    <source>
        <dbReference type="WBParaSite" id="PS1159_v2.g12452.t1"/>
    </source>
</evidence>
<accession>A0AC35F074</accession>
<organism evidence="1 2">
    <name type="scientific">Panagrolaimus sp. PS1159</name>
    <dbReference type="NCBI Taxonomy" id="55785"/>
    <lineage>
        <taxon>Eukaryota</taxon>
        <taxon>Metazoa</taxon>
        <taxon>Ecdysozoa</taxon>
        <taxon>Nematoda</taxon>
        <taxon>Chromadorea</taxon>
        <taxon>Rhabditida</taxon>
        <taxon>Tylenchina</taxon>
        <taxon>Panagrolaimomorpha</taxon>
        <taxon>Panagrolaimoidea</taxon>
        <taxon>Panagrolaimidae</taxon>
        <taxon>Panagrolaimus</taxon>
    </lineage>
</organism>
<name>A0AC35F074_9BILA</name>
<protein>
    <submittedName>
        <fullName evidence="2">Uncharacterized protein</fullName>
    </submittedName>
</protein>
<reference evidence="2" key="1">
    <citation type="submission" date="2022-11" db="UniProtKB">
        <authorList>
            <consortium name="WormBaseParasite"/>
        </authorList>
    </citation>
    <scope>IDENTIFICATION</scope>
</reference>
<evidence type="ECO:0000313" key="1">
    <source>
        <dbReference type="Proteomes" id="UP000887580"/>
    </source>
</evidence>
<dbReference type="WBParaSite" id="PS1159_v2.g12452.t1">
    <property type="protein sequence ID" value="PS1159_v2.g12452.t1"/>
    <property type="gene ID" value="PS1159_v2.g12452"/>
</dbReference>
<sequence>MLFSIAGRTINDKCTGVCEPVDRTTIVNEAGKNRAQIVCRRCQSLIFPPNVVVIVKEPMKVLKNMSLGAVSGDGCESIKEWWYTESDLVFDTVGWQTVEGVKALVCGDCEFGPFGFRSDDSKKFYVAVERVKYI</sequence>
<dbReference type="Proteomes" id="UP000887580">
    <property type="component" value="Unplaced"/>
</dbReference>